<dbReference type="InterPro" id="IPR046368">
    <property type="entry name" value="Tag1"/>
</dbReference>
<dbReference type="Pfam" id="PF12505">
    <property type="entry name" value="DUF3712"/>
    <property type="match status" value="1"/>
</dbReference>
<protein>
    <submittedName>
        <fullName evidence="2">Uncharacterized protein</fullName>
    </submittedName>
</protein>
<evidence type="ECO:0000313" key="2">
    <source>
        <dbReference type="EMBL" id="KAE8150308.1"/>
    </source>
</evidence>
<dbReference type="PANTHER" id="PTHR35895:SF1">
    <property type="entry name" value="LIPID-BINDING SERUM GLYCOPROTEIN C-TERMINAL DOMAIN-CONTAINING PROTEIN"/>
    <property type="match status" value="1"/>
</dbReference>
<keyword evidence="1" id="KW-0472">Membrane</keyword>
<dbReference type="PANTHER" id="PTHR35895">
    <property type="entry name" value="CHROMOSOME 16, WHOLE GENOME SHOTGUN SEQUENCE"/>
    <property type="match status" value="1"/>
</dbReference>
<evidence type="ECO:0000313" key="3">
    <source>
        <dbReference type="Proteomes" id="UP000325780"/>
    </source>
</evidence>
<keyword evidence="1" id="KW-0812">Transmembrane</keyword>
<organism evidence="2 3">
    <name type="scientific">Aspergillus avenaceus</name>
    <dbReference type="NCBI Taxonomy" id="36643"/>
    <lineage>
        <taxon>Eukaryota</taxon>
        <taxon>Fungi</taxon>
        <taxon>Dikarya</taxon>
        <taxon>Ascomycota</taxon>
        <taxon>Pezizomycotina</taxon>
        <taxon>Eurotiomycetes</taxon>
        <taxon>Eurotiomycetidae</taxon>
        <taxon>Eurotiales</taxon>
        <taxon>Aspergillaceae</taxon>
        <taxon>Aspergillus</taxon>
        <taxon>Aspergillus subgen. Circumdati</taxon>
    </lineage>
</organism>
<dbReference type="Proteomes" id="UP000325780">
    <property type="component" value="Unassembled WGS sequence"/>
</dbReference>
<dbReference type="GO" id="GO:0000329">
    <property type="term" value="C:fungal-type vacuole membrane"/>
    <property type="evidence" value="ECO:0007669"/>
    <property type="project" value="InterPro"/>
</dbReference>
<gene>
    <name evidence="2" type="ORF">BDV25DRAFT_113166</name>
</gene>
<evidence type="ECO:0000256" key="1">
    <source>
        <dbReference type="SAM" id="Phobius"/>
    </source>
</evidence>
<keyword evidence="1" id="KW-1133">Transmembrane helix</keyword>
<dbReference type="InterPro" id="IPR022185">
    <property type="entry name" value="DUF3712"/>
</dbReference>
<reference evidence="2 3" key="1">
    <citation type="submission" date="2019-04" db="EMBL/GenBank/DDBJ databases">
        <title>Friends and foes A comparative genomics study of 23 Aspergillus species from section Flavi.</title>
        <authorList>
            <consortium name="DOE Joint Genome Institute"/>
            <person name="Kjaerbolling I."/>
            <person name="Vesth T."/>
            <person name="Frisvad J.C."/>
            <person name="Nybo J.L."/>
            <person name="Theobald S."/>
            <person name="Kildgaard S."/>
            <person name="Isbrandt T."/>
            <person name="Kuo A."/>
            <person name="Sato A."/>
            <person name="Lyhne E.K."/>
            <person name="Kogle M.E."/>
            <person name="Wiebenga A."/>
            <person name="Kun R.S."/>
            <person name="Lubbers R.J."/>
            <person name="Makela M.R."/>
            <person name="Barry K."/>
            <person name="Chovatia M."/>
            <person name="Clum A."/>
            <person name="Daum C."/>
            <person name="Haridas S."/>
            <person name="He G."/>
            <person name="LaButti K."/>
            <person name="Lipzen A."/>
            <person name="Mondo S."/>
            <person name="Riley R."/>
            <person name="Salamov A."/>
            <person name="Simmons B.A."/>
            <person name="Magnuson J.K."/>
            <person name="Henrissat B."/>
            <person name="Mortensen U.H."/>
            <person name="Larsen T.O."/>
            <person name="Devries R.P."/>
            <person name="Grigoriev I.V."/>
            <person name="Machida M."/>
            <person name="Baker S.E."/>
            <person name="Andersen M.R."/>
        </authorList>
    </citation>
    <scope>NUCLEOTIDE SEQUENCE [LARGE SCALE GENOMIC DNA]</scope>
    <source>
        <strain evidence="2 3">IBT 18842</strain>
    </source>
</reference>
<name>A0A5N6TVA7_ASPAV</name>
<dbReference type="EMBL" id="ML742097">
    <property type="protein sequence ID" value="KAE8150308.1"/>
    <property type="molecule type" value="Genomic_DNA"/>
</dbReference>
<proteinExistence type="predicted"/>
<feature type="transmembrane region" description="Helical" evidence="1">
    <location>
        <begin position="33"/>
        <end position="57"/>
    </location>
</feature>
<keyword evidence="3" id="KW-1185">Reference proteome</keyword>
<dbReference type="OrthoDB" id="10039566at2759"/>
<accession>A0A5N6TVA7</accession>
<sequence length="326" mass="34924">MAGGKADVTEIGDVPSGAKPSFKARAATHFKRWWWAYLIGFIVVVLVVVLPVVYVGYPNIAQSDIDDSTLEIKSMDISDPAPDSFKLNQKQAIGSDSAFHPVIYDFDADVSLLGAAVFATVQVPQVKSRDGAEVIVDQRVGLKDVSAFGEFAKAVMLNEDIELNIYGKPNLKQGSLPKITVTYNKTVSMKGLNKLKGFKLLNMHLDSSENGTNSAGEVLIPNPSVMTIALGNVTLGLSANGTSVGESYIKNLVLKPGDNRLPMRANVNQLSIVNMMKKYGTIVPLNVTGSPTNSSIYDGQSLPYFSQALAANALTVQLNITEVLGS</sequence>
<dbReference type="AlphaFoldDB" id="A0A5N6TVA7"/>